<dbReference type="AlphaFoldDB" id="A0A830HNJ7"/>
<keyword evidence="3" id="KW-1185">Reference proteome</keyword>
<feature type="region of interest" description="Disordered" evidence="1">
    <location>
        <begin position="1"/>
        <end position="41"/>
    </location>
</feature>
<sequence>MPDRPRLSPRSFSQPAGVLSGTHQPLSDLLYPTGSGEAQHPDPVLIVETADGYPTDRGAALAAYSHGRTPAPAVAANFEAPFAPHEPEGRSFPNPDDFTLQTAKRDVSFKVGVESEGMPTYPSAMVQKRAIASDVPTSSEKIPTGDGPVPSETVSQLIRNNTLRENSFHKSHEGSGKITTHL</sequence>
<reference evidence="2" key="1">
    <citation type="submission" date="2020-10" db="EMBL/GenBank/DDBJ databases">
        <title>Unveiling of a novel bifunctional photoreceptor, Dualchrome1, isolated from a cosmopolitan green alga.</title>
        <authorList>
            <person name="Suzuki S."/>
            <person name="Kawachi M."/>
        </authorList>
    </citation>
    <scope>NUCLEOTIDE SEQUENCE</scope>
    <source>
        <strain evidence="2">NIES 2893</strain>
    </source>
</reference>
<protein>
    <submittedName>
        <fullName evidence="2">Uncharacterized protein</fullName>
    </submittedName>
</protein>
<feature type="compositionally biased region" description="Basic and acidic residues" evidence="1">
    <location>
        <begin position="166"/>
        <end position="175"/>
    </location>
</feature>
<organism evidence="2 3">
    <name type="scientific">Pycnococcus provasolii</name>
    <dbReference type="NCBI Taxonomy" id="41880"/>
    <lineage>
        <taxon>Eukaryota</taxon>
        <taxon>Viridiplantae</taxon>
        <taxon>Chlorophyta</taxon>
        <taxon>Pseudoscourfieldiophyceae</taxon>
        <taxon>Pseudoscourfieldiales</taxon>
        <taxon>Pycnococcaceae</taxon>
        <taxon>Pycnococcus</taxon>
    </lineage>
</organism>
<feature type="compositionally biased region" description="Polar residues" evidence="1">
    <location>
        <begin position="152"/>
        <end position="165"/>
    </location>
</feature>
<evidence type="ECO:0000313" key="2">
    <source>
        <dbReference type="EMBL" id="GHP09026.1"/>
    </source>
</evidence>
<comment type="caution">
    <text evidence="2">The sequence shown here is derived from an EMBL/GenBank/DDBJ whole genome shotgun (WGS) entry which is preliminary data.</text>
</comment>
<accession>A0A830HNJ7</accession>
<dbReference type="EMBL" id="BNJQ01000023">
    <property type="protein sequence ID" value="GHP09026.1"/>
    <property type="molecule type" value="Genomic_DNA"/>
</dbReference>
<proteinExistence type="predicted"/>
<dbReference type="Proteomes" id="UP000660262">
    <property type="component" value="Unassembled WGS sequence"/>
</dbReference>
<evidence type="ECO:0000256" key="1">
    <source>
        <dbReference type="SAM" id="MobiDB-lite"/>
    </source>
</evidence>
<gene>
    <name evidence="2" type="ORF">PPROV_000776300</name>
</gene>
<feature type="region of interest" description="Disordered" evidence="1">
    <location>
        <begin position="132"/>
        <end position="182"/>
    </location>
</feature>
<name>A0A830HNJ7_9CHLO</name>
<evidence type="ECO:0000313" key="3">
    <source>
        <dbReference type="Proteomes" id="UP000660262"/>
    </source>
</evidence>